<dbReference type="HOGENOM" id="CLU_3240787_0_0_0"/>
<gene>
    <name evidence="2" type="ordered locus">Thal_0668</name>
</gene>
<dbReference type="RefSeq" id="WP_012991708.1">
    <property type="nucleotide sequence ID" value="NC_013894.1"/>
</dbReference>
<organism evidence="2 3">
    <name type="scientific">Thermocrinis albus (strain DSM 14484 / JCM 11386 / HI 11/12)</name>
    <dbReference type="NCBI Taxonomy" id="638303"/>
    <lineage>
        <taxon>Bacteria</taxon>
        <taxon>Pseudomonadati</taxon>
        <taxon>Aquificota</taxon>
        <taxon>Aquificia</taxon>
        <taxon>Aquificales</taxon>
        <taxon>Aquificaceae</taxon>
        <taxon>Thermocrinis</taxon>
    </lineage>
</organism>
<evidence type="ECO:0000313" key="2">
    <source>
        <dbReference type="EMBL" id="ADC89301.1"/>
    </source>
</evidence>
<dbReference type="Proteomes" id="UP000002043">
    <property type="component" value="Chromosome"/>
</dbReference>
<protein>
    <submittedName>
        <fullName evidence="2">Uncharacterized protein</fullName>
    </submittedName>
</protein>
<name>D3SQ64_THEAH</name>
<keyword evidence="3" id="KW-1185">Reference proteome</keyword>
<feature type="transmembrane region" description="Helical" evidence="1">
    <location>
        <begin position="14"/>
        <end position="37"/>
    </location>
</feature>
<proteinExistence type="predicted"/>
<sequence>MDAVLALIVFYAKLLFLGIVIGLPILVLIILISDWIYKKLFTK</sequence>
<accession>D3SQ64</accession>
<keyword evidence="1" id="KW-1133">Transmembrane helix</keyword>
<dbReference type="EMBL" id="CP001931">
    <property type="protein sequence ID" value="ADC89301.1"/>
    <property type="molecule type" value="Genomic_DNA"/>
</dbReference>
<keyword evidence="1" id="KW-0472">Membrane</keyword>
<reference evidence="3" key="1">
    <citation type="journal article" date="2010" name="Stand. Genomic Sci.">
        <title>Complete genome sequence of Thermocrinis albus type strain (HI 11/12T).</title>
        <authorList>
            <person name="Wirth R."/>
            <person name="Sikorski J."/>
            <person name="Brambilla E."/>
            <person name="Misra M."/>
            <person name="Lapidus A."/>
            <person name="Copeland A."/>
            <person name="Nolan M."/>
            <person name="Lucas S."/>
            <person name="Chen F."/>
            <person name="Tice H."/>
            <person name="Cheng J.F."/>
            <person name="Han C."/>
            <person name="Detter J.C."/>
            <person name="Tapia R."/>
            <person name="Bruce D."/>
            <person name="Goodwin L."/>
            <person name="Pitluck S."/>
            <person name="Pati A."/>
            <person name="Anderson I."/>
            <person name="Ivanova N."/>
            <person name="Mavromatis K."/>
            <person name="Mikhailova N."/>
            <person name="Chen A."/>
            <person name="Palaniappan K."/>
            <person name="Bilek Y."/>
            <person name="Hader T."/>
            <person name="Land M."/>
            <person name="Hauser L."/>
            <person name="Chang Y.J."/>
            <person name="Jeffries C.D."/>
            <person name="Tindall B.J."/>
            <person name="Rohde M."/>
            <person name="Goker M."/>
            <person name="Bristow J."/>
            <person name="Eisen J.A."/>
            <person name="Markowitz V."/>
            <person name="Hugenholtz P."/>
            <person name="Kyrpides N.C."/>
            <person name="Klenk H.P."/>
        </authorList>
    </citation>
    <scope>NUCLEOTIDE SEQUENCE [LARGE SCALE GENOMIC DNA]</scope>
    <source>
        <strain evidence="3">DSM 14484 / JCM 11386 / HI 11/12</strain>
    </source>
</reference>
<evidence type="ECO:0000313" key="3">
    <source>
        <dbReference type="Proteomes" id="UP000002043"/>
    </source>
</evidence>
<dbReference type="AlphaFoldDB" id="D3SQ64"/>
<evidence type="ECO:0000256" key="1">
    <source>
        <dbReference type="SAM" id="Phobius"/>
    </source>
</evidence>
<keyword evidence="1" id="KW-0812">Transmembrane</keyword>
<dbReference type="KEGG" id="tal:Thal_0668"/>